<comment type="caution">
    <text evidence="2">The sequence shown here is derived from an EMBL/GenBank/DDBJ whole genome shotgun (WGS) entry which is preliminary data.</text>
</comment>
<protein>
    <submittedName>
        <fullName evidence="2">Uncharacterized protein</fullName>
    </submittedName>
</protein>
<accession>A0A843UYS3</accession>
<proteinExistence type="predicted"/>
<reference evidence="2" key="1">
    <citation type="submission" date="2017-07" db="EMBL/GenBank/DDBJ databases">
        <title>Taro Niue Genome Assembly and Annotation.</title>
        <authorList>
            <person name="Atibalentja N."/>
            <person name="Keating K."/>
            <person name="Fields C.J."/>
        </authorList>
    </citation>
    <scope>NUCLEOTIDE SEQUENCE</scope>
    <source>
        <strain evidence="2">Niue_2</strain>
        <tissue evidence="2">Leaf</tissue>
    </source>
</reference>
<organism evidence="2 3">
    <name type="scientific">Colocasia esculenta</name>
    <name type="common">Wild taro</name>
    <name type="synonym">Arum esculentum</name>
    <dbReference type="NCBI Taxonomy" id="4460"/>
    <lineage>
        <taxon>Eukaryota</taxon>
        <taxon>Viridiplantae</taxon>
        <taxon>Streptophyta</taxon>
        <taxon>Embryophyta</taxon>
        <taxon>Tracheophyta</taxon>
        <taxon>Spermatophyta</taxon>
        <taxon>Magnoliopsida</taxon>
        <taxon>Liliopsida</taxon>
        <taxon>Araceae</taxon>
        <taxon>Aroideae</taxon>
        <taxon>Colocasieae</taxon>
        <taxon>Colocasia</taxon>
    </lineage>
</organism>
<evidence type="ECO:0000313" key="2">
    <source>
        <dbReference type="EMBL" id="MQL87587.1"/>
    </source>
</evidence>
<evidence type="ECO:0000313" key="3">
    <source>
        <dbReference type="Proteomes" id="UP000652761"/>
    </source>
</evidence>
<feature type="region of interest" description="Disordered" evidence="1">
    <location>
        <begin position="15"/>
        <end position="38"/>
    </location>
</feature>
<name>A0A843UYS3_COLES</name>
<feature type="compositionally biased region" description="Polar residues" evidence="1">
    <location>
        <begin position="15"/>
        <end position="26"/>
    </location>
</feature>
<dbReference type="AlphaFoldDB" id="A0A843UYS3"/>
<dbReference type="EMBL" id="NMUH01000989">
    <property type="protein sequence ID" value="MQL87587.1"/>
    <property type="molecule type" value="Genomic_DNA"/>
</dbReference>
<keyword evidence="3" id="KW-1185">Reference proteome</keyword>
<gene>
    <name evidence="2" type="ORF">Taro_020137</name>
</gene>
<dbReference type="Proteomes" id="UP000652761">
    <property type="component" value="Unassembled WGS sequence"/>
</dbReference>
<sequence length="98" mass="10067">MVRALRGTGICKAWKTNSESSGTNPLSGVDGPAPANKVISDGVSKEIVNSASDNFGPGSCIPGSSSSCSPSPGEKKMESSNAFWKTMLVRSGLNYVGK</sequence>
<evidence type="ECO:0000256" key="1">
    <source>
        <dbReference type="SAM" id="MobiDB-lite"/>
    </source>
</evidence>